<gene>
    <name evidence="1" type="ORF">CQW49_02250</name>
</gene>
<reference evidence="2" key="1">
    <citation type="submission" date="2017-10" db="EMBL/GenBank/DDBJ databases">
        <title>Completed PacBio SMRT sequence of Methylosinus trichosporium OB3b reveals presence of a third large plasmid.</title>
        <authorList>
            <person name="Charles T.C."/>
            <person name="Lynch M.D.J."/>
            <person name="Heil J.R."/>
            <person name="Cheng J."/>
        </authorList>
    </citation>
    <scope>NUCLEOTIDE SEQUENCE [LARGE SCALE GENOMIC DNA]</scope>
    <source>
        <strain evidence="2">OB3b</strain>
    </source>
</reference>
<accession>A0A2D2CW00</accession>
<dbReference type="STRING" id="595536.GCA_000178815_00495"/>
<proteinExistence type="predicted"/>
<dbReference type="Proteomes" id="UP000230709">
    <property type="component" value="Chromosome"/>
</dbReference>
<organism evidence="1 2">
    <name type="scientific">Methylosinus trichosporium (strain ATCC 35070 / NCIMB 11131 / UNIQEM 75 / OB3b)</name>
    <dbReference type="NCBI Taxonomy" id="595536"/>
    <lineage>
        <taxon>Bacteria</taxon>
        <taxon>Pseudomonadati</taxon>
        <taxon>Pseudomonadota</taxon>
        <taxon>Alphaproteobacteria</taxon>
        <taxon>Hyphomicrobiales</taxon>
        <taxon>Methylocystaceae</taxon>
        <taxon>Methylosinus</taxon>
    </lineage>
</organism>
<dbReference type="AlphaFoldDB" id="A0A2D2CW00"/>
<dbReference type="RefSeq" id="WP_003609791.1">
    <property type="nucleotide sequence ID" value="NZ_ADVE02000001.1"/>
</dbReference>
<dbReference type="EMBL" id="CP023737">
    <property type="protein sequence ID" value="ATQ66846.1"/>
    <property type="molecule type" value="Genomic_DNA"/>
</dbReference>
<evidence type="ECO:0000313" key="1">
    <source>
        <dbReference type="EMBL" id="ATQ66846.1"/>
    </source>
</evidence>
<protein>
    <submittedName>
        <fullName evidence="1">DUF2267 domain-containing protein</fullName>
    </submittedName>
</protein>
<evidence type="ECO:0000313" key="2">
    <source>
        <dbReference type="Proteomes" id="UP000230709"/>
    </source>
</evidence>
<dbReference type="KEGG" id="mtw:CQW49_02250"/>
<name>A0A2D2CW00_METT3</name>
<keyword evidence="2" id="KW-1185">Reference proteome</keyword>
<sequence>MEELIARISAALGVEPETARLAIGHVLGFFRKEFPDGPAAELIGKLPGAEEAIAAAEAAPAADGGLLGGLLGGLGGLVGGSKGDLMALAAKLSSVGLSMDQSQALAKEFFAHAEGIVGAEKLKKITDSVPGLSQFL</sequence>